<keyword evidence="5" id="KW-0521">NADP</keyword>
<evidence type="ECO:0000313" key="8">
    <source>
        <dbReference type="Proteomes" id="UP000029120"/>
    </source>
</evidence>
<dbReference type="SUPFAM" id="SSF51395">
    <property type="entry name" value="FMN-linked oxidoreductases"/>
    <property type="match status" value="1"/>
</dbReference>
<dbReference type="Gene3D" id="3.20.20.70">
    <property type="entry name" value="Aldolase class I"/>
    <property type="match status" value="1"/>
</dbReference>
<dbReference type="EMBL" id="CM002869">
    <property type="protein sequence ID" value="KFK43239.1"/>
    <property type="molecule type" value="Genomic_DNA"/>
</dbReference>
<evidence type="ECO:0000256" key="3">
    <source>
        <dbReference type="ARBA" id="ARBA00022630"/>
    </source>
</evidence>
<dbReference type="GO" id="GO:0016491">
    <property type="term" value="F:oxidoreductase activity"/>
    <property type="evidence" value="ECO:0007669"/>
    <property type="project" value="InterPro"/>
</dbReference>
<sequence length="76" mass="8325">MENETFSAPKETIPLLTPFSMKNFNLSHRIVMAPMGRMRAYGNVPQPQAALYYSQRTTPGGFLIGEATGVSETAMA</sequence>
<keyword evidence="3" id="KW-0285">Flavoprotein</keyword>
<evidence type="ECO:0000256" key="4">
    <source>
        <dbReference type="ARBA" id="ARBA00022643"/>
    </source>
</evidence>
<reference evidence="8" key="1">
    <citation type="journal article" date="2015" name="Nat. Plants">
        <title>Genome expansion of Arabis alpina linked with retrotransposition and reduced symmetric DNA methylation.</title>
        <authorList>
            <person name="Willing E.M."/>
            <person name="Rawat V."/>
            <person name="Mandakova T."/>
            <person name="Maumus F."/>
            <person name="James G.V."/>
            <person name="Nordstroem K.J."/>
            <person name="Becker C."/>
            <person name="Warthmann N."/>
            <person name="Chica C."/>
            <person name="Szarzynska B."/>
            <person name="Zytnicki M."/>
            <person name="Albani M.C."/>
            <person name="Kiefer C."/>
            <person name="Bergonzi S."/>
            <person name="Castaings L."/>
            <person name="Mateos J.L."/>
            <person name="Berns M.C."/>
            <person name="Bujdoso N."/>
            <person name="Piofczyk T."/>
            <person name="de Lorenzo L."/>
            <person name="Barrero-Sicilia C."/>
            <person name="Mateos I."/>
            <person name="Piednoel M."/>
            <person name="Hagmann J."/>
            <person name="Chen-Min-Tao R."/>
            <person name="Iglesias-Fernandez R."/>
            <person name="Schuster S.C."/>
            <person name="Alonso-Blanco C."/>
            <person name="Roudier F."/>
            <person name="Carbonero P."/>
            <person name="Paz-Ares J."/>
            <person name="Davis S.J."/>
            <person name="Pecinka A."/>
            <person name="Quesneville H."/>
            <person name="Colot V."/>
            <person name="Lysak M.A."/>
            <person name="Weigel D."/>
            <person name="Coupland G."/>
            <person name="Schneeberger K."/>
        </authorList>
    </citation>
    <scope>NUCLEOTIDE SEQUENCE [LARGE SCALE GENOMIC DNA]</scope>
    <source>
        <strain evidence="8">cv. Pajares</strain>
    </source>
</reference>
<dbReference type="PANTHER" id="PTHR22893:SF107">
    <property type="entry name" value="12-OXOPHYTODIENOATE REDUCTASE-LIKE PROTEIN 1-RELATED"/>
    <property type="match status" value="1"/>
</dbReference>
<dbReference type="Gramene" id="KFK43239">
    <property type="protein sequence ID" value="KFK43239"/>
    <property type="gene ID" value="AALP_AA1G097900"/>
</dbReference>
<dbReference type="PANTHER" id="PTHR22893">
    <property type="entry name" value="NADH OXIDOREDUCTASE-RELATED"/>
    <property type="match status" value="1"/>
</dbReference>
<keyword evidence="8" id="KW-1185">Reference proteome</keyword>
<organism evidence="7 8">
    <name type="scientific">Arabis alpina</name>
    <name type="common">Alpine rock-cress</name>
    <dbReference type="NCBI Taxonomy" id="50452"/>
    <lineage>
        <taxon>Eukaryota</taxon>
        <taxon>Viridiplantae</taxon>
        <taxon>Streptophyta</taxon>
        <taxon>Embryophyta</taxon>
        <taxon>Tracheophyta</taxon>
        <taxon>Spermatophyta</taxon>
        <taxon>Magnoliopsida</taxon>
        <taxon>eudicotyledons</taxon>
        <taxon>Gunneridae</taxon>
        <taxon>Pentapetalae</taxon>
        <taxon>rosids</taxon>
        <taxon>malvids</taxon>
        <taxon>Brassicales</taxon>
        <taxon>Brassicaceae</taxon>
        <taxon>Arabideae</taxon>
        <taxon>Arabis</taxon>
    </lineage>
</organism>
<dbReference type="AlphaFoldDB" id="A0A087HM87"/>
<comment type="cofactor">
    <cofactor evidence="1">
        <name>FMN</name>
        <dbReference type="ChEBI" id="CHEBI:58210"/>
    </cofactor>
</comment>
<dbReference type="Pfam" id="PF00724">
    <property type="entry name" value="Oxidored_FMN"/>
    <property type="match status" value="1"/>
</dbReference>
<proteinExistence type="inferred from homology"/>
<protein>
    <recommendedName>
        <fullName evidence="6">NADH:flavin oxidoreductase/NADH oxidase N-terminal domain-containing protein</fullName>
    </recommendedName>
</protein>
<evidence type="ECO:0000256" key="5">
    <source>
        <dbReference type="ARBA" id="ARBA00022857"/>
    </source>
</evidence>
<keyword evidence="4" id="KW-0288">FMN</keyword>
<gene>
    <name evidence="7" type="ordered locus">AALP_Aa1g097900</name>
</gene>
<dbReference type="Proteomes" id="UP000029120">
    <property type="component" value="Chromosome 1"/>
</dbReference>
<dbReference type="InterPro" id="IPR001155">
    <property type="entry name" value="OxRdtase_FMN_N"/>
</dbReference>
<dbReference type="InterPro" id="IPR045247">
    <property type="entry name" value="Oye-like"/>
</dbReference>
<evidence type="ECO:0000256" key="2">
    <source>
        <dbReference type="ARBA" id="ARBA00005979"/>
    </source>
</evidence>
<dbReference type="InterPro" id="IPR013785">
    <property type="entry name" value="Aldolase_TIM"/>
</dbReference>
<accession>A0A087HM87</accession>
<dbReference type="GO" id="GO:0010181">
    <property type="term" value="F:FMN binding"/>
    <property type="evidence" value="ECO:0007669"/>
    <property type="project" value="InterPro"/>
</dbReference>
<feature type="domain" description="NADH:flavin oxidoreductase/NADH oxidase N-terminal" evidence="6">
    <location>
        <begin position="15"/>
        <end position="73"/>
    </location>
</feature>
<name>A0A087HM87_ARAAL</name>
<evidence type="ECO:0000256" key="1">
    <source>
        <dbReference type="ARBA" id="ARBA00001917"/>
    </source>
</evidence>
<evidence type="ECO:0000313" key="7">
    <source>
        <dbReference type="EMBL" id="KFK43239.1"/>
    </source>
</evidence>
<comment type="similarity">
    <text evidence="2">Belongs to the NADH:flavin oxidoreductase/NADH oxidase family.</text>
</comment>
<evidence type="ECO:0000259" key="6">
    <source>
        <dbReference type="Pfam" id="PF00724"/>
    </source>
</evidence>
<dbReference type="OMA" id="CCAGRTA"/>